<dbReference type="AlphaFoldDB" id="A0A521FZG8"/>
<proteinExistence type="predicted"/>
<dbReference type="Proteomes" id="UP000316238">
    <property type="component" value="Unassembled WGS sequence"/>
</dbReference>
<organism evidence="1 2">
    <name type="scientific">Candidatus Electronema aureum</name>
    <dbReference type="NCBI Taxonomy" id="2005002"/>
    <lineage>
        <taxon>Bacteria</taxon>
        <taxon>Pseudomonadati</taxon>
        <taxon>Thermodesulfobacteriota</taxon>
        <taxon>Desulfobulbia</taxon>
        <taxon>Desulfobulbales</taxon>
        <taxon>Desulfobulbaceae</taxon>
        <taxon>Candidatus Electronema</taxon>
    </lineage>
</organism>
<evidence type="ECO:0000313" key="2">
    <source>
        <dbReference type="Proteomes" id="UP000316238"/>
    </source>
</evidence>
<name>A0A521FZG8_9BACT</name>
<keyword evidence="2" id="KW-1185">Reference proteome</keyword>
<sequence>MNSQAMTLEQVRQIGITALAHQLGVVGMIRFLQQSEIGWGDYTKEREGWLGTPDLNDLFDAVKRSEKMN</sequence>
<reference evidence="1" key="1">
    <citation type="submission" date="2017-07" db="EMBL/GenBank/DDBJ databases">
        <title>The cable genome - Insights into the physiology and evolution of filamentous bacteria capable of sulfide oxidation via long distance electron transfer.</title>
        <authorList>
            <person name="Thorup C."/>
            <person name="Bjerg J.T."/>
            <person name="Schreiber L."/>
            <person name="Nielsen L.P."/>
            <person name="Kjeldsen K.U."/>
            <person name="Boesen T."/>
            <person name="Boggild A."/>
            <person name="Meysman F."/>
            <person name="Geelhoed J."/>
            <person name="Schramm A."/>
        </authorList>
    </citation>
    <scope>NUCLEOTIDE SEQUENCE [LARGE SCALE GENOMIC DNA]</scope>
    <source>
        <strain evidence="1">GS</strain>
    </source>
</reference>
<dbReference type="EMBL" id="NQJD01000043">
    <property type="protein sequence ID" value="TAA74031.1"/>
    <property type="molecule type" value="Genomic_DNA"/>
</dbReference>
<protein>
    <submittedName>
        <fullName evidence="1">Uncharacterized protein</fullName>
    </submittedName>
</protein>
<accession>A0A521FZG8</accession>
<gene>
    <name evidence="1" type="ORF">CDV28_14323</name>
</gene>
<comment type="caution">
    <text evidence="1">The sequence shown here is derived from an EMBL/GenBank/DDBJ whole genome shotgun (WGS) entry which is preliminary data.</text>
</comment>
<evidence type="ECO:0000313" key="1">
    <source>
        <dbReference type="EMBL" id="TAA74031.1"/>
    </source>
</evidence>